<evidence type="ECO:0000256" key="2">
    <source>
        <dbReference type="ARBA" id="ARBA00022692"/>
    </source>
</evidence>
<keyword evidence="3 6" id="KW-1133">Transmembrane helix</keyword>
<keyword evidence="9" id="KW-1185">Reference proteome</keyword>
<dbReference type="InterPro" id="IPR020846">
    <property type="entry name" value="MFS_dom"/>
</dbReference>
<dbReference type="GO" id="GO:0000329">
    <property type="term" value="C:fungal-type vacuole membrane"/>
    <property type="evidence" value="ECO:0007669"/>
    <property type="project" value="TreeGrafter"/>
</dbReference>
<feature type="transmembrane region" description="Helical" evidence="6">
    <location>
        <begin position="93"/>
        <end position="126"/>
    </location>
</feature>
<dbReference type="GO" id="GO:0022857">
    <property type="term" value="F:transmembrane transporter activity"/>
    <property type="evidence" value="ECO:0007669"/>
    <property type="project" value="InterPro"/>
</dbReference>
<keyword evidence="4 6" id="KW-0472">Membrane</keyword>
<dbReference type="Gene3D" id="1.20.1250.20">
    <property type="entry name" value="MFS general substrate transporter like domains"/>
    <property type="match status" value="1"/>
</dbReference>
<dbReference type="PROSITE" id="PS00216">
    <property type="entry name" value="SUGAR_TRANSPORT_1"/>
    <property type="match status" value="1"/>
</dbReference>
<feature type="transmembrane region" description="Helical" evidence="6">
    <location>
        <begin position="350"/>
        <end position="372"/>
    </location>
</feature>
<evidence type="ECO:0000256" key="6">
    <source>
        <dbReference type="SAM" id="Phobius"/>
    </source>
</evidence>
<evidence type="ECO:0000313" key="8">
    <source>
        <dbReference type="EMBL" id="SPO00367.1"/>
    </source>
</evidence>
<comment type="subcellular location">
    <subcellularLocation>
        <location evidence="1">Membrane</location>
        <topology evidence="1">Multi-pass membrane protein</topology>
    </subcellularLocation>
</comment>
<accession>A0AAE8SU13</accession>
<dbReference type="PROSITE" id="PS50850">
    <property type="entry name" value="MFS"/>
    <property type="match status" value="1"/>
</dbReference>
<dbReference type="Proteomes" id="UP001187682">
    <property type="component" value="Unassembled WGS sequence"/>
</dbReference>
<dbReference type="SUPFAM" id="SSF103473">
    <property type="entry name" value="MFS general substrate transporter"/>
    <property type="match status" value="1"/>
</dbReference>
<gene>
    <name evidence="8" type="ORF">DNG_03212</name>
</gene>
<dbReference type="InterPro" id="IPR005829">
    <property type="entry name" value="Sugar_transporter_CS"/>
</dbReference>
<dbReference type="AlphaFoldDB" id="A0AAE8SU13"/>
<protein>
    <submittedName>
        <fullName evidence="8">Related to Staphylococcus multidrug resistance protein</fullName>
    </submittedName>
</protein>
<feature type="transmembrane region" description="Helical" evidence="6">
    <location>
        <begin position="65"/>
        <end position="84"/>
    </location>
</feature>
<feature type="transmembrane region" description="Helical" evidence="6">
    <location>
        <begin position="191"/>
        <end position="215"/>
    </location>
</feature>
<proteinExistence type="predicted"/>
<name>A0AAE8SU13_9PEZI</name>
<dbReference type="InterPro" id="IPR036259">
    <property type="entry name" value="MFS_trans_sf"/>
</dbReference>
<organism evidence="8 9">
    <name type="scientific">Cephalotrichum gorgonifer</name>
    <dbReference type="NCBI Taxonomy" id="2041049"/>
    <lineage>
        <taxon>Eukaryota</taxon>
        <taxon>Fungi</taxon>
        <taxon>Dikarya</taxon>
        <taxon>Ascomycota</taxon>
        <taxon>Pezizomycotina</taxon>
        <taxon>Sordariomycetes</taxon>
        <taxon>Hypocreomycetidae</taxon>
        <taxon>Microascales</taxon>
        <taxon>Microascaceae</taxon>
        <taxon>Cephalotrichum</taxon>
    </lineage>
</organism>
<evidence type="ECO:0000256" key="3">
    <source>
        <dbReference type="ARBA" id="ARBA00022989"/>
    </source>
</evidence>
<evidence type="ECO:0000313" key="9">
    <source>
        <dbReference type="Proteomes" id="UP001187682"/>
    </source>
</evidence>
<feature type="transmembrane region" description="Helical" evidence="6">
    <location>
        <begin position="157"/>
        <end position="179"/>
    </location>
</feature>
<feature type="transmembrane region" description="Helical" evidence="6">
    <location>
        <begin position="36"/>
        <end position="53"/>
    </location>
</feature>
<feature type="domain" description="Major facilitator superfamily (MFS) profile" evidence="7">
    <location>
        <begin position="13"/>
        <end position="453"/>
    </location>
</feature>
<comment type="caution">
    <text evidence="8">The sequence shown here is derived from an EMBL/GenBank/DDBJ whole genome shotgun (WGS) entry which is preliminary data.</text>
</comment>
<dbReference type="PANTHER" id="PTHR23520:SF5">
    <property type="entry name" value="TRANSPORTER, PUTATIVE (AFU_ORTHOLOGUE AFUA_3G04000)-RELATED"/>
    <property type="match status" value="1"/>
</dbReference>
<feature type="region of interest" description="Disordered" evidence="5">
    <location>
        <begin position="224"/>
        <end position="260"/>
    </location>
</feature>
<evidence type="ECO:0000259" key="7">
    <source>
        <dbReference type="PROSITE" id="PS50850"/>
    </source>
</evidence>
<dbReference type="InterPro" id="IPR011701">
    <property type="entry name" value="MFS"/>
</dbReference>
<feature type="transmembrane region" description="Helical" evidence="6">
    <location>
        <begin position="426"/>
        <end position="449"/>
    </location>
</feature>
<reference evidence="8" key="1">
    <citation type="submission" date="2018-03" db="EMBL/GenBank/DDBJ databases">
        <authorList>
            <person name="Guldener U."/>
        </authorList>
    </citation>
    <scope>NUCLEOTIDE SEQUENCE</scope>
</reference>
<evidence type="ECO:0000256" key="4">
    <source>
        <dbReference type="ARBA" id="ARBA00023136"/>
    </source>
</evidence>
<sequence>MTNTRAATLRRVLEELGLVSLYQSTLDVKILCLQRFVRLFAYGASTLVLVSFLRELNISPTHIGLFMTLTLAGDVAISFILAVFADGVGRRSILALGAILMVGSGVAFALCSDYWVLLAAAILGVVSPSGNEVGPFRAIEESVVAHLTDAAKRSDVYAWYSLSGSLGTAFGMMTCGWVIQRLNDSLSWEPVEIYRLVFYGYAAAGILKTILVFMLSDAVELEPRPRNDTPAPSAANGDETAPLIPGDRSQEESTRKHPKRTWLPNISKQSVSVASTLCLLFALDSFASGIASMSWITYFFKSRYNIKEGKLGSLFFVTSIIAAASMLVASSLAKRFGDVKTMVFTHLPSAIFLALIPVPGEVHGSIVFLILRSCTQSMDVAPRSAFLAAILLPEERTVVMGLVNVAKTTSQTLGPLITGVLADSNALWVAFIVAGSLKACYDLGLLALFKNHERDRAHEVRDDQEARHAG</sequence>
<dbReference type="EMBL" id="ONZQ02000003">
    <property type="protein sequence ID" value="SPO00367.1"/>
    <property type="molecule type" value="Genomic_DNA"/>
</dbReference>
<feature type="transmembrane region" description="Helical" evidence="6">
    <location>
        <begin position="311"/>
        <end position="330"/>
    </location>
</feature>
<dbReference type="PANTHER" id="PTHR23520">
    <property type="entry name" value="TRANSPORTER, PUTATIVE (AFU_ORTHOLOGUE AFUA_3G04000)-RELATED"/>
    <property type="match status" value="1"/>
</dbReference>
<keyword evidence="2 6" id="KW-0812">Transmembrane</keyword>
<evidence type="ECO:0000256" key="5">
    <source>
        <dbReference type="SAM" id="MobiDB-lite"/>
    </source>
</evidence>
<dbReference type="Pfam" id="PF07690">
    <property type="entry name" value="MFS_1"/>
    <property type="match status" value="2"/>
</dbReference>
<feature type="transmembrane region" description="Helical" evidence="6">
    <location>
        <begin position="273"/>
        <end position="299"/>
    </location>
</feature>
<evidence type="ECO:0000256" key="1">
    <source>
        <dbReference type="ARBA" id="ARBA00004141"/>
    </source>
</evidence>